<dbReference type="AlphaFoldDB" id="A0AAD9JWS5"/>
<comment type="caution">
    <text evidence="2">The sequence shown here is derived from an EMBL/GenBank/DDBJ whole genome shotgun (WGS) entry which is preliminary data.</text>
</comment>
<sequence>MVKAFSFKLPGFDSSPDDEQDYDDQDNLPDEEVDPAVFDHLPDHMPCFAHMPQLVIKNGLKVADQLTKILRKTSTIVSAIRKSTHVTDLLEGERSLQTANATSDACDILAPFEEITYIVQRDQTVSVSFVMPSLLELTAQLEDMPTRYHVMFITTLKSSISRHLTPYTHRRKLQCATVLDPRFNLDWCSSADQLVSMKETQPTEPQA</sequence>
<dbReference type="SUPFAM" id="SSF53098">
    <property type="entry name" value="Ribonuclease H-like"/>
    <property type="match status" value="1"/>
</dbReference>
<dbReference type="InterPro" id="IPR012337">
    <property type="entry name" value="RNaseH-like_sf"/>
</dbReference>
<name>A0AAD9JWS5_9ANNE</name>
<reference evidence="2" key="1">
    <citation type="journal article" date="2023" name="Mol. Biol. Evol.">
        <title>Third-Generation Sequencing Reveals the Adaptive Role of the Epigenome in Three Deep-Sea Polychaetes.</title>
        <authorList>
            <person name="Perez M."/>
            <person name="Aroh O."/>
            <person name="Sun Y."/>
            <person name="Lan Y."/>
            <person name="Juniper S.K."/>
            <person name="Young C.R."/>
            <person name="Angers B."/>
            <person name="Qian P.Y."/>
        </authorList>
    </citation>
    <scope>NUCLEOTIDE SEQUENCE</scope>
    <source>
        <strain evidence="2">P08H-3</strain>
    </source>
</reference>
<gene>
    <name evidence="2" type="ORF">LSH36_127g10003</name>
</gene>
<evidence type="ECO:0000256" key="1">
    <source>
        <dbReference type="SAM" id="MobiDB-lite"/>
    </source>
</evidence>
<protein>
    <submittedName>
        <fullName evidence="2">Uncharacterized protein</fullName>
    </submittedName>
</protein>
<feature type="region of interest" description="Disordered" evidence="1">
    <location>
        <begin position="1"/>
        <end position="33"/>
    </location>
</feature>
<dbReference type="Proteomes" id="UP001208570">
    <property type="component" value="Unassembled WGS sequence"/>
</dbReference>
<organism evidence="2 3">
    <name type="scientific">Paralvinella palmiformis</name>
    <dbReference type="NCBI Taxonomy" id="53620"/>
    <lineage>
        <taxon>Eukaryota</taxon>
        <taxon>Metazoa</taxon>
        <taxon>Spiralia</taxon>
        <taxon>Lophotrochozoa</taxon>
        <taxon>Annelida</taxon>
        <taxon>Polychaeta</taxon>
        <taxon>Sedentaria</taxon>
        <taxon>Canalipalpata</taxon>
        <taxon>Terebellida</taxon>
        <taxon>Terebelliformia</taxon>
        <taxon>Alvinellidae</taxon>
        <taxon>Paralvinella</taxon>
    </lineage>
</organism>
<proteinExistence type="predicted"/>
<accession>A0AAD9JWS5</accession>
<dbReference type="EMBL" id="JAODUP010000127">
    <property type="protein sequence ID" value="KAK2160767.1"/>
    <property type="molecule type" value="Genomic_DNA"/>
</dbReference>
<evidence type="ECO:0000313" key="2">
    <source>
        <dbReference type="EMBL" id="KAK2160767.1"/>
    </source>
</evidence>
<keyword evidence="3" id="KW-1185">Reference proteome</keyword>
<feature type="compositionally biased region" description="Acidic residues" evidence="1">
    <location>
        <begin position="15"/>
        <end position="33"/>
    </location>
</feature>
<evidence type="ECO:0000313" key="3">
    <source>
        <dbReference type="Proteomes" id="UP001208570"/>
    </source>
</evidence>